<dbReference type="Proteomes" id="UP001558613">
    <property type="component" value="Unassembled WGS sequence"/>
</dbReference>
<evidence type="ECO:0000313" key="3">
    <source>
        <dbReference type="Proteomes" id="UP001558613"/>
    </source>
</evidence>
<reference evidence="2 3" key="1">
    <citation type="submission" date="2023-09" db="EMBL/GenBank/DDBJ databases">
        <authorList>
            <person name="Wang M."/>
        </authorList>
    </citation>
    <scope>NUCLEOTIDE SEQUENCE [LARGE SCALE GENOMIC DNA]</scope>
    <source>
        <strain evidence="2">GT-2023</strain>
        <tissue evidence="2">Liver</tissue>
    </source>
</reference>
<accession>A0ABR3MT99</accession>
<protein>
    <submittedName>
        <fullName evidence="2">Uncharacterized protein</fullName>
    </submittedName>
</protein>
<keyword evidence="3" id="KW-1185">Reference proteome</keyword>
<gene>
    <name evidence="2" type="ORF">QQF64_033214</name>
</gene>
<name>A0ABR3MT99_9TELE</name>
<evidence type="ECO:0000256" key="1">
    <source>
        <dbReference type="SAM" id="MobiDB-lite"/>
    </source>
</evidence>
<proteinExistence type="predicted"/>
<organism evidence="2 3">
    <name type="scientific">Cirrhinus molitorella</name>
    <name type="common">mud carp</name>
    <dbReference type="NCBI Taxonomy" id="172907"/>
    <lineage>
        <taxon>Eukaryota</taxon>
        <taxon>Metazoa</taxon>
        <taxon>Chordata</taxon>
        <taxon>Craniata</taxon>
        <taxon>Vertebrata</taxon>
        <taxon>Euteleostomi</taxon>
        <taxon>Actinopterygii</taxon>
        <taxon>Neopterygii</taxon>
        <taxon>Teleostei</taxon>
        <taxon>Ostariophysi</taxon>
        <taxon>Cypriniformes</taxon>
        <taxon>Cyprinidae</taxon>
        <taxon>Labeoninae</taxon>
        <taxon>Labeonini</taxon>
        <taxon>Cirrhinus</taxon>
    </lineage>
</organism>
<feature type="region of interest" description="Disordered" evidence="1">
    <location>
        <begin position="132"/>
        <end position="153"/>
    </location>
</feature>
<evidence type="ECO:0000313" key="2">
    <source>
        <dbReference type="EMBL" id="KAL1267851.1"/>
    </source>
</evidence>
<feature type="compositionally biased region" description="Basic and acidic residues" evidence="1">
    <location>
        <begin position="135"/>
        <end position="153"/>
    </location>
</feature>
<sequence length="183" mass="20383">MFQGLDLSEVERIDDPSLLYSGWAPEGQCGPERSTIWMNLKMTPDVELDTDDRSPVLHILICFSLYAPLCCMRDGEKECKEGHRKNERGKVKLFLPSAGNHTDTCRRLLSEQEGLAAPAPSFLTVITPANAAANRESESMRERDSGKKDDSRPVIEERCKAFVSSHCGGEKERALNLSGVTQR</sequence>
<dbReference type="EMBL" id="JAYMGO010000009">
    <property type="protein sequence ID" value="KAL1267851.1"/>
    <property type="molecule type" value="Genomic_DNA"/>
</dbReference>
<comment type="caution">
    <text evidence="2">The sequence shown here is derived from an EMBL/GenBank/DDBJ whole genome shotgun (WGS) entry which is preliminary data.</text>
</comment>